<comment type="subcellular location">
    <subcellularLocation>
        <location evidence="1">Mitochondrion</location>
    </subcellularLocation>
</comment>
<keyword evidence="12" id="KW-1185">Reference proteome</keyword>
<keyword evidence="6" id="KW-0687">Ribonucleoprotein</keyword>
<organism evidence="11 13">
    <name type="scientific">Bursaphelenchus xylophilus</name>
    <name type="common">Pinewood nematode worm</name>
    <name type="synonym">Aphelenchoides xylophilus</name>
    <dbReference type="NCBI Taxonomy" id="6326"/>
    <lineage>
        <taxon>Eukaryota</taxon>
        <taxon>Metazoa</taxon>
        <taxon>Ecdysozoa</taxon>
        <taxon>Nematoda</taxon>
        <taxon>Chromadorea</taxon>
        <taxon>Rhabditida</taxon>
        <taxon>Tylenchina</taxon>
        <taxon>Tylenchomorpha</taxon>
        <taxon>Aphelenchoidea</taxon>
        <taxon>Aphelenchoididae</taxon>
        <taxon>Bursaphelenchus</taxon>
    </lineage>
</organism>
<keyword evidence="9" id="KW-0175">Coiled coil</keyword>
<comment type="similarity">
    <text evidence="2">Belongs to the mitochondrion-specific ribosomal protein mS26 family.</text>
</comment>
<dbReference type="PANTHER" id="PTHR21035">
    <property type="entry name" value="28S RIBOSOMAL PROTEIN S26, MITOCHONDRIAL"/>
    <property type="match status" value="1"/>
</dbReference>
<sequence length="228" mass="27075">MRRKAPKQGKPPILPPSKTVRYHVVHVPWQEPEYVEELLWRRHVYNNAMISIKKVFKDEIRSKEEQGMGIEALREQELVELDELIAQNDERNRKAAEQRKIRDAERQEEIRKMVLKEMEETLNKEYEEAEKRTKEVAAIIERSANFVNKDNLDQKILEALEKPKVFDFCINLKGDKYYDPEPVKYQTGTPTRQKGRVYDRTLFWEQRSLAADVKKEEKVGKMDLDQSS</sequence>
<dbReference type="SMR" id="A0A1I7RVC8"/>
<dbReference type="eggNOG" id="KOG4691">
    <property type="taxonomic scope" value="Eukaryota"/>
</dbReference>
<dbReference type="InterPro" id="IPR026140">
    <property type="entry name" value="Ribosomal_mS26"/>
</dbReference>
<evidence type="ECO:0000256" key="6">
    <source>
        <dbReference type="ARBA" id="ARBA00023274"/>
    </source>
</evidence>
<proteinExistence type="inferred from homology"/>
<accession>A0A1I7RVC8</accession>
<protein>
    <recommendedName>
        <fullName evidence="7">Small ribosomal subunit protein mS26</fullName>
    </recommendedName>
    <alternativeName>
        <fullName evidence="8">28S ribosomal protein S26, mitochondrial</fullName>
    </alternativeName>
</protein>
<keyword evidence="5" id="KW-0496">Mitochondrion</keyword>
<evidence type="ECO:0000313" key="10">
    <source>
        <dbReference type="EMBL" id="CAD5210601.1"/>
    </source>
</evidence>
<name>A0A1I7RVC8_BURXY</name>
<dbReference type="AlphaFoldDB" id="A0A1I7RVC8"/>
<evidence type="ECO:0000313" key="12">
    <source>
        <dbReference type="Proteomes" id="UP000659654"/>
    </source>
</evidence>
<reference evidence="13" key="1">
    <citation type="submission" date="2016-11" db="UniProtKB">
        <authorList>
            <consortium name="WormBaseParasite"/>
        </authorList>
    </citation>
    <scope>IDENTIFICATION</scope>
</reference>
<dbReference type="GO" id="GO:0005763">
    <property type="term" value="C:mitochondrial small ribosomal subunit"/>
    <property type="evidence" value="ECO:0007669"/>
    <property type="project" value="InterPro"/>
</dbReference>
<dbReference type="WBParaSite" id="BXY_0468900.1">
    <property type="protein sequence ID" value="BXY_0468900.1"/>
    <property type="gene ID" value="BXY_0468900"/>
</dbReference>
<reference evidence="10" key="2">
    <citation type="submission" date="2020-09" db="EMBL/GenBank/DDBJ databases">
        <authorList>
            <person name="Kikuchi T."/>
        </authorList>
    </citation>
    <scope>NUCLEOTIDE SEQUENCE</scope>
    <source>
        <strain evidence="10">Ka4C1</strain>
    </source>
</reference>
<evidence type="ECO:0000256" key="3">
    <source>
        <dbReference type="ARBA" id="ARBA00022946"/>
    </source>
</evidence>
<evidence type="ECO:0000256" key="7">
    <source>
        <dbReference type="ARBA" id="ARBA00035138"/>
    </source>
</evidence>
<evidence type="ECO:0000313" key="13">
    <source>
        <dbReference type="WBParaSite" id="BXY_0468900.1"/>
    </source>
</evidence>
<dbReference type="EMBL" id="CAJFCV020000001">
    <property type="protein sequence ID" value="CAG9086683.1"/>
    <property type="molecule type" value="Genomic_DNA"/>
</dbReference>
<evidence type="ECO:0000256" key="9">
    <source>
        <dbReference type="SAM" id="Coils"/>
    </source>
</evidence>
<evidence type="ECO:0000256" key="5">
    <source>
        <dbReference type="ARBA" id="ARBA00023128"/>
    </source>
</evidence>
<dbReference type="Proteomes" id="UP000095284">
    <property type="component" value="Unplaced"/>
</dbReference>
<dbReference type="Pfam" id="PF14943">
    <property type="entry name" value="MRP-S26"/>
    <property type="match status" value="1"/>
</dbReference>
<feature type="coiled-coil region" evidence="9">
    <location>
        <begin position="87"/>
        <end position="135"/>
    </location>
</feature>
<evidence type="ECO:0000256" key="8">
    <source>
        <dbReference type="ARBA" id="ARBA00035344"/>
    </source>
</evidence>
<dbReference type="PANTHER" id="PTHR21035:SF2">
    <property type="entry name" value="SMALL RIBOSOMAL SUBUNIT PROTEIN MS26"/>
    <property type="match status" value="1"/>
</dbReference>
<dbReference type="Proteomes" id="UP000659654">
    <property type="component" value="Unassembled WGS sequence"/>
</dbReference>
<evidence type="ECO:0000256" key="2">
    <source>
        <dbReference type="ARBA" id="ARBA00009672"/>
    </source>
</evidence>
<evidence type="ECO:0000313" key="11">
    <source>
        <dbReference type="Proteomes" id="UP000095284"/>
    </source>
</evidence>
<evidence type="ECO:0000256" key="4">
    <source>
        <dbReference type="ARBA" id="ARBA00022980"/>
    </source>
</evidence>
<evidence type="ECO:0000256" key="1">
    <source>
        <dbReference type="ARBA" id="ARBA00004173"/>
    </source>
</evidence>
<keyword evidence="4" id="KW-0689">Ribosomal protein</keyword>
<dbReference type="EMBL" id="CAJFDI010000001">
    <property type="protein sequence ID" value="CAD5210601.1"/>
    <property type="molecule type" value="Genomic_DNA"/>
</dbReference>
<dbReference type="Proteomes" id="UP000582659">
    <property type="component" value="Unassembled WGS sequence"/>
</dbReference>
<dbReference type="OrthoDB" id="5877983at2759"/>
<gene>
    <name evidence="10" type="ORF">BXYJ_LOCUS2010</name>
</gene>
<keyword evidence="3" id="KW-0809">Transit peptide</keyword>